<dbReference type="InterPro" id="IPR041561">
    <property type="entry name" value="PglD_N"/>
</dbReference>
<dbReference type="Gene3D" id="3.40.50.20">
    <property type="match status" value="1"/>
</dbReference>
<keyword evidence="3" id="KW-0677">Repeat</keyword>
<proteinExistence type="inferred from homology"/>
<feature type="domain" description="PglD N-terminal" evidence="7">
    <location>
        <begin position="3"/>
        <end position="73"/>
    </location>
</feature>
<evidence type="ECO:0000256" key="2">
    <source>
        <dbReference type="ARBA" id="ARBA00022679"/>
    </source>
</evidence>
<feature type="site" description="Increases basicity of active site His" evidence="5">
    <location>
        <position position="127"/>
    </location>
</feature>
<dbReference type="AlphaFoldDB" id="A0A918VW74"/>
<feature type="active site" description="Proton acceptor" evidence="5">
    <location>
        <position position="126"/>
    </location>
</feature>
<dbReference type="PROSITE" id="PS00101">
    <property type="entry name" value="HEXAPEP_TRANSFERASES"/>
    <property type="match status" value="1"/>
</dbReference>
<feature type="binding site" evidence="6">
    <location>
        <position position="135"/>
    </location>
    <ligand>
        <name>acetyl-CoA</name>
        <dbReference type="ChEBI" id="CHEBI:57288"/>
    </ligand>
</feature>
<evidence type="ECO:0000256" key="3">
    <source>
        <dbReference type="ARBA" id="ARBA00022737"/>
    </source>
</evidence>
<gene>
    <name evidence="8" type="ORF">GCM10007103_09690</name>
</gene>
<dbReference type="InterPro" id="IPR018357">
    <property type="entry name" value="Hexapep_transf_CS"/>
</dbReference>
<feature type="binding site" evidence="6">
    <location>
        <position position="61"/>
    </location>
    <ligand>
        <name>substrate</name>
    </ligand>
</feature>
<dbReference type="Pfam" id="PF00132">
    <property type="entry name" value="Hexapep"/>
    <property type="match status" value="2"/>
</dbReference>
<keyword evidence="9" id="KW-1185">Reference proteome</keyword>
<comment type="similarity">
    <text evidence="1">Belongs to the transferase hexapeptide repeat family.</text>
</comment>
<dbReference type="Gene3D" id="2.160.10.10">
    <property type="entry name" value="Hexapeptide repeat proteins"/>
    <property type="match status" value="1"/>
</dbReference>
<keyword evidence="2" id="KW-0808">Transferase</keyword>
<evidence type="ECO:0000256" key="6">
    <source>
        <dbReference type="PIRSR" id="PIRSR620019-2"/>
    </source>
</evidence>
<protein>
    <submittedName>
        <fullName evidence="8">Acetyltransferase</fullName>
    </submittedName>
</protein>
<evidence type="ECO:0000313" key="8">
    <source>
        <dbReference type="EMBL" id="GHA30385.1"/>
    </source>
</evidence>
<sequence>MNLYGASGHTKVIIDIVKSKNGQIDYVFDDNPEIKSILGYEVVNYPTEEMLKSKLNVIGIGNNRIRKKVADSLKGGVHPYISHLSAVISASAEIGDGTVIMANATINSEAQVGKHCIINTGAVVEHEVILEDYVHISPNASIAGDVQIGEGSHIGIGSSVIQGLTIGKWVTVGAGAVIIEDIPDYVTVVGNPGRIIKT</sequence>
<dbReference type="InterPro" id="IPR011004">
    <property type="entry name" value="Trimer_LpxA-like_sf"/>
</dbReference>
<evidence type="ECO:0000256" key="1">
    <source>
        <dbReference type="ARBA" id="ARBA00007274"/>
    </source>
</evidence>
<reference evidence="8" key="2">
    <citation type="submission" date="2020-09" db="EMBL/GenBank/DDBJ databases">
        <authorList>
            <person name="Sun Q."/>
            <person name="Kim S."/>
        </authorList>
    </citation>
    <scope>NUCLEOTIDE SEQUENCE</scope>
    <source>
        <strain evidence="8">KCTC 12719</strain>
    </source>
</reference>
<dbReference type="Proteomes" id="UP000610456">
    <property type="component" value="Unassembled WGS sequence"/>
</dbReference>
<feature type="binding site" evidence="6">
    <location>
        <position position="156"/>
    </location>
    <ligand>
        <name>acetyl-CoA</name>
        <dbReference type="ChEBI" id="CHEBI:57288"/>
    </ligand>
</feature>
<accession>A0A918VW74</accession>
<evidence type="ECO:0000313" key="9">
    <source>
        <dbReference type="Proteomes" id="UP000610456"/>
    </source>
</evidence>
<dbReference type="Pfam" id="PF17836">
    <property type="entry name" value="PglD_N"/>
    <property type="match status" value="1"/>
</dbReference>
<feature type="binding site" evidence="6">
    <location>
        <begin position="7"/>
        <end position="9"/>
    </location>
    <ligand>
        <name>substrate</name>
    </ligand>
</feature>
<dbReference type="SUPFAM" id="SSF51161">
    <property type="entry name" value="Trimeric LpxA-like enzymes"/>
    <property type="match status" value="1"/>
</dbReference>
<dbReference type="PANTHER" id="PTHR43300">
    <property type="entry name" value="ACETYLTRANSFERASE"/>
    <property type="match status" value="1"/>
</dbReference>
<evidence type="ECO:0000256" key="5">
    <source>
        <dbReference type="PIRSR" id="PIRSR620019-1"/>
    </source>
</evidence>
<organism evidence="8 9">
    <name type="scientific">Salinimicrobium marinum</name>
    <dbReference type="NCBI Taxonomy" id="680283"/>
    <lineage>
        <taxon>Bacteria</taxon>
        <taxon>Pseudomonadati</taxon>
        <taxon>Bacteroidota</taxon>
        <taxon>Flavobacteriia</taxon>
        <taxon>Flavobacteriales</taxon>
        <taxon>Flavobacteriaceae</taxon>
        <taxon>Salinimicrobium</taxon>
    </lineage>
</organism>
<keyword evidence="4" id="KW-0012">Acyltransferase</keyword>
<comment type="caution">
    <text evidence="8">The sequence shown here is derived from an EMBL/GenBank/DDBJ whole genome shotgun (WGS) entry which is preliminary data.</text>
</comment>
<name>A0A918VW74_9FLAO</name>
<dbReference type="EMBL" id="BMXB01000002">
    <property type="protein sequence ID" value="GHA30385.1"/>
    <property type="molecule type" value="Genomic_DNA"/>
</dbReference>
<evidence type="ECO:0000259" key="7">
    <source>
        <dbReference type="Pfam" id="PF17836"/>
    </source>
</evidence>
<dbReference type="InterPro" id="IPR050179">
    <property type="entry name" value="Trans_hexapeptide_repeat"/>
</dbReference>
<reference evidence="8" key="1">
    <citation type="journal article" date="2014" name="Int. J. Syst. Evol. Microbiol.">
        <title>Complete genome sequence of Corynebacterium casei LMG S-19264T (=DSM 44701T), isolated from a smear-ripened cheese.</title>
        <authorList>
            <consortium name="US DOE Joint Genome Institute (JGI-PGF)"/>
            <person name="Walter F."/>
            <person name="Albersmeier A."/>
            <person name="Kalinowski J."/>
            <person name="Ruckert C."/>
        </authorList>
    </citation>
    <scope>NUCLEOTIDE SEQUENCE</scope>
    <source>
        <strain evidence="8">KCTC 12719</strain>
    </source>
</reference>
<dbReference type="RefSeq" id="WP_189603575.1">
    <property type="nucleotide sequence ID" value="NZ_BMXB01000002.1"/>
</dbReference>
<dbReference type="PANTHER" id="PTHR43300:SF7">
    <property type="entry name" value="UDP-N-ACETYLBACILLOSAMINE N-ACETYLTRANSFERASE"/>
    <property type="match status" value="1"/>
</dbReference>
<evidence type="ECO:0000256" key="4">
    <source>
        <dbReference type="ARBA" id="ARBA00023315"/>
    </source>
</evidence>
<dbReference type="GO" id="GO:0016746">
    <property type="term" value="F:acyltransferase activity"/>
    <property type="evidence" value="ECO:0007669"/>
    <property type="project" value="UniProtKB-KW"/>
</dbReference>
<dbReference type="CDD" id="cd03360">
    <property type="entry name" value="LbH_AT_putative"/>
    <property type="match status" value="1"/>
</dbReference>
<dbReference type="InterPro" id="IPR001451">
    <property type="entry name" value="Hexapep"/>
</dbReference>
<dbReference type="NCBIfam" id="TIGR03570">
    <property type="entry name" value="NeuD_NnaD"/>
    <property type="match status" value="1"/>
</dbReference>
<dbReference type="InterPro" id="IPR020019">
    <property type="entry name" value="AcTrfase_PglD-like"/>
</dbReference>